<keyword evidence="5" id="KW-0963">Cytoplasm</keyword>
<keyword evidence="5" id="KW-0067">ATP-binding</keyword>
<dbReference type="Gene3D" id="3.30.360.20">
    <property type="entry name" value="RNA 3'-terminal phosphate cyclase, insert domain"/>
    <property type="match status" value="1"/>
</dbReference>
<dbReference type="AlphaFoldDB" id="M0JCL1"/>
<feature type="domain" description="RNA 3'-terminal phosphate cyclase" evidence="8">
    <location>
        <begin position="9"/>
        <end position="330"/>
    </location>
</feature>
<name>M0JCL1_9EURY</name>
<dbReference type="NCBIfam" id="TIGR03399">
    <property type="entry name" value="RNA_3prim_cycl"/>
    <property type="match status" value="1"/>
</dbReference>
<evidence type="ECO:0000259" key="9">
    <source>
        <dbReference type="Pfam" id="PF05189"/>
    </source>
</evidence>
<accession>M0JCL1</accession>
<dbReference type="NCBIfam" id="NF003246">
    <property type="entry name" value="PRK04204.1-2"/>
    <property type="match status" value="1"/>
</dbReference>
<feature type="domain" description="RNA 3'-terminal phosphate cyclase insert" evidence="9">
    <location>
        <begin position="185"/>
        <end position="286"/>
    </location>
</feature>
<feature type="binding site" evidence="5">
    <location>
        <begin position="295"/>
        <end position="299"/>
    </location>
    <ligand>
        <name>ATP</name>
        <dbReference type="ChEBI" id="CHEBI:30616"/>
    </ligand>
</feature>
<dbReference type="Pfam" id="PF01137">
    <property type="entry name" value="RTC"/>
    <property type="match status" value="1"/>
</dbReference>
<keyword evidence="3 5" id="KW-0436">Ligase</keyword>
<evidence type="ECO:0000256" key="5">
    <source>
        <dbReference type="HAMAP-Rule" id="MF_00200"/>
    </source>
</evidence>
<dbReference type="PANTHER" id="PTHR11096">
    <property type="entry name" value="RNA 3' TERMINAL PHOSPHATE CYCLASE"/>
    <property type="match status" value="1"/>
</dbReference>
<dbReference type="InterPro" id="IPR020719">
    <property type="entry name" value="RNA3'_term_phos_cycl-like_CS"/>
</dbReference>
<evidence type="ECO:0000256" key="4">
    <source>
        <dbReference type="ARBA" id="ARBA00022741"/>
    </source>
</evidence>
<comment type="subcellular location">
    <subcellularLocation>
        <location evidence="5">Cytoplasm</location>
    </subcellularLocation>
</comment>
<reference evidence="10 11" key="1">
    <citation type="journal article" date="2014" name="PLoS Genet.">
        <title>Phylogenetically driven sequencing of extremely halophilic archaea reveals strategies for static and dynamic osmo-response.</title>
        <authorList>
            <person name="Becker E.A."/>
            <person name="Seitzer P.M."/>
            <person name="Tritt A."/>
            <person name="Larsen D."/>
            <person name="Krusor M."/>
            <person name="Yao A.I."/>
            <person name="Wu D."/>
            <person name="Madern D."/>
            <person name="Eisen J.A."/>
            <person name="Darling A.E."/>
            <person name="Facciotti M.T."/>
        </authorList>
    </citation>
    <scope>NUCLEOTIDE SEQUENCE [LARGE SCALE GENOMIC DNA]</scope>
    <source>
        <strain evidence="10 11">ATCC 35960</strain>
    </source>
</reference>
<dbReference type="Proteomes" id="UP000011553">
    <property type="component" value="Unassembled WGS sequence"/>
</dbReference>
<dbReference type="InterPro" id="IPR017770">
    <property type="entry name" value="RNA3'_term_phos_cyc_type_1"/>
</dbReference>
<sequence length="368" mass="37603">MRRLDGRDGGGQPLRTALALSLVTGEPFEMTNVRGNRSTPGLKAQHVACVSVAAAVSNADVEGGEVGASTLRFSPGDVRTDPVEAAVGTAGSATLVCETVLPAAVAVDAPLRLTVTGGTDVRWSPPADYLRYVKRPLCSMFGVEFGVSVPRRGFYPAGGGTLSLRVNPAEPTPLALDRRSEPDELRVYSVESDSLADAAVADRQVEGVRDALAEAGVDLPVRAAVSSVESDSPGSVVVVVARGGDGDERGGDGSESVVAGFDAYGERGTPAEAVGSRAAAAFLDWLRGDAPVDRHMADQLLVWVALAGGRLRIPAVTDHVRTNLDVIRSFGYDVTLRAAGDGDGGAGTGAGPGADSGTGAIVESDGGR</sequence>
<dbReference type="PANTHER" id="PTHR11096:SF0">
    <property type="entry name" value="RNA 3'-TERMINAL PHOSPHATE CYCLASE"/>
    <property type="match status" value="1"/>
</dbReference>
<feature type="region of interest" description="Disordered" evidence="7">
    <location>
        <begin position="343"/>
        <end position="368"/>
    </location>
</feature>
<dbReference type="InterPro" id="IPR013792">
    <property type="entry name" value="RNA3'P_cycl/enolpyr_Trfase_a/b"/>
</dbReference>
<evidence type="ECO:0000256" key="2">
    <source>
        <dbReference type="ARBA" id="ARBA00021428"/>
    </source>
</evidence>
<proteinExistence type="inferred from homology"/>
<dbReference type="InterPro" id="IPR000228">
    <property type="entry name" value="RNA3'_term_phos_cyc"/>
</dbReference>
<dbReference type="SUPFAM" id="SSF55205">
    <property type="entry name" value="EPT/RTPC-like"/>
    <property type="match status" value="1"/>
</dbReference>
<feature type="active site" description="Tele-AMP-histidine intermediate" evidence="5">
    <location>
        <position position="319"/>
    </location>
</feature>
<dbReference type="PATRIC" id="fig|662478.6.peg.1861"/>
<dbReference type="InterPro" id="IPR037136">
    <property type="entry name" value="RNA3'_phos_cyclase_dom_sf"/>
</dbReference>
<feature type="compositionally biased region" description="Gly residues" evidence="7">
    <location>
        <begin position="343"/>
        <end position="356"/>
    </location>
</feature>
<evidence type="ECO:0000256" key="3">
    <source>
        <dbReference type="ARBA" id="ARBA00022598"/>
    </source>
</evidence>
<evidence type="ECO:0000256" key="6">
    <source>
        <dbReference type="NCBIfam" id="TIGR03399"/>
    </source>
</evidence>
<dbReference type="GO" id="GO:0006396">
    <property type="term" value="P:RNA processing"/>
    <property type="evidence" value="ECO:0007669"/>
    <property type="project" value="UniProtKB-UniRule"/>
</dbReference>
<evidence type="ECO:0000313" key="11">
    <source>
        <dbReference type="Proteomes" id="UP000011553"/>
    </source>
</evidence>
<comment type="function">
    <text evidence="5">Catalyzes the conversion of 3'-phosphate to a 2',3'-cyclic phosphodiester at the end of RNA. The mechanism of action of the enzyme occurs in 3 steps: (A) adenylation of the enzyme by ATP; (B) transfer of adenylate to an RNA-N3'P to produce RNA-N3'PP5'A; (C) and attack of the adjacent 2'-hydroxyl on the 3'-phosphorus in the diester linkage to produce the cyclic end product. The biological role of this enzyme is unknown but it is likely to function in some aspects of cellular RNA processing.</text>
</comment>
<dbReference type="Gene3D" id="3.65.10.20">
    <property type="entry name" value="RNA 3'-terminal phosphate cyclase domain"/>
    <property type="match status" value="1"/>
</dbReference>
<evidence type="ECO:0000259" key="8">
    <source>
        <dbReference type="Pfam" id="PF01137"/>
    </source>
</evidence>
<dbReference type="EMBL" id="AOLP01000009">
    <property type="protein sequence ID" value="EMA06078.1"/>
    <property type="molecule type" value="Genomic_DNA"/>
</dbReference>
<dbReference type="PROSITE" id="PS01287">
    <property type="entry name" value="RTC"/>
    <property type="match status" value="1"/>
</dbReference>
<dbReference type="Pfam" id="PF05189">
    <property type="entry name" value="RTC_insert"/>
    <property type="match status" value="1"/>
</dbReference>
<protein>
    <recommendedName>
        <fullName evidence="2 5">RNA 3'-terminal phosphate cyclase</fullName>
        <shortName evidence="5">RNA cyclase</shortName>
        <shortName evidence="5">RNA-3'-phosphate cyclase</shortName>
        <ecNumber evidence="5 6">6.5.1.4</ecNumber>
    </recommendedName>
</protein>
<dbReference type="PIRSF" id="PIRSF005378">
    <property type="entry name" value="RNA3'_term_phos_cycl_euk"/>
    <property type="match status" value="1"/>
</dbReference>
<dbReference type="GO" id="GO:0005524">
    <property type="term" value="F:ATP binding"/>
    <property type="evidence" value="ECO:0007669"/>
    <property type="project" value="UniProtKB-KW"/>
</dbReference>
<comment type="catalytic activity">
    <reaction evidence="5">
        <text>a 3'-end 3'-phospho-ribonucleotide-RNA + ATP = a 3'-end 2',3'-cyclophospho-ribonucleotide-RNA + AMP + diphosphate</text>
        <dbReference type="Rhea" id="RHEA:23976"/>
        <dbReference type="Rhea" id="RHEA-COMP:10463"/>
        <dbReference type="Rhea" id="RHEA-COMP:10464"/>
        <dbReference type="ChEBI" id="CHEBI:30616"/>
        <dbReference type="ChEBI" id="CHEBI:33019"/>
        <dbReference type="ChEBI" id="CHEBI:83062"/>
        <dbReference type="ChEBI" id="CHEBI:83064"/>
        <dbReference type="ChEBI" id="CHEBI:456215"/>
        <dbReference type="EC" id="6.5.1.4"/>
    </reaction>
</comment>
<dbReference type="RefSeq" id="WP_004969111.1">
    <property type="nucleotide sequence ID" value="NZ_AOLP01000009.1"/>
</dbReference>
<dbReference type="InterPro" id="IPR036553">
    <property type="entry name" value="RPTC_insert"/>
</dbReference>
<dbReference type="HAMAP" id="MF_00200">
    <property type="entry name" value="RTC"/>
    <property type="match status" value="1"/>
</dbReference>
<dbReference type="EC" id="6.5.1.4" evidence="5 6"/>
<gene>
    <name evidence="5" type="primary">rtcA</name>
    <name evidence="10" type="ORF">C438_09632</name>
</gene>
<dbReference type="SUPFAM" id="SSF52913">
    <property type="entry name" value="RNA 3'-terminal phosphate cyclase, RPTC, insert domain"/>
    <property type="match status" value="1"/>
</dbReference>
<organism evidence="10 11">
    <name type="scientific">Haloferax denitrificans ATCC 35960</name>
    <dbReference type="NCBI Taxonomy" id="662478"/>
    <lineage>
        <taxon>Archaea</taxon>
        <taxon>Methanobacteriati</taxon>
        <taxon>Methanobacteriota</taxon>
        <taxon>Stenosarchaea group</taxon>
        <taxon>Halobacteria</taxon>
        <taxon>Halobacteriales</taxon>
        <taxon>Haloferacaceae</taxon>
        <taxon>Haloferax</taxon>
    </lineage>
</organism>
<keyword evidence="4 5" id="KW-0547">Nucleotide-binding</keyword>
<evidence type="ECO:0000256" key="7">
    <source>
        <dbReference type="SAM" id="MobiDB-lite"/>
    </source>
</evidence>
<comment type="caution">
    <text evidence="10">The sequence shown here is derived from an EMBL/GenBank/DDBJ whole genome shotgun (WGS) entry which is preliminary data.</text>
</comment>
<comment type="caution">
    <text evidence="5">Lacks conserved residue(s) required for the propagation of feature annotation.</text>
</comment>
<dbReference type="GO" id="GO:0003963">
    <property type="term" value="F:RNA-3'-phosphate cyclase activity"/>
    <property type="evidence" value="ECO:0007669"/>
    <property type="project" value="UniProtKB-UniRule"/>
</dbReference>
<dbReference type="InterPro" id="IPR023797">
    <property type="entry name" value="RNA3'_phos_cyclase_dom"/>
</dbReference>
<dbReference type="GO" id="GO:0005737">
    <property type="term" value="C:cytoplasm"/>
    <property type="evidence" value="ECO:0007669"/>
    <property type="project" value="UniProtKB-SubCell"/>
</dbReference>
<evidence type="ECO:0000256" key="1">
    <source>
        <dbReference type="ARBA" id="ARBA00009206"/>
    </source>
</evidence>
<dbReference type="InterPro" id="IPR013791">
    <property type="entry name" value="RNA3'-term_phos_cycl_insert"/>
</dbReference>
<keyword evidence="11" id="KW-1185">Reference proteome</keyword>
<evidence type="ECO:0000313" key="10">
    <source>
        <dbReference type="EMBL" id="EMA06078.1"/>
    </source>
</evidence>
<comment type="similarity">
    <text evidence="1 5">Belongs to the RNA 3'-terminal cyclase family. Type 1 subfamily.</text>
</comment>